<dbReference type="EMBL" id="CACVBM020000999">
    <property type="protein sequence ID" value="CAA7025485.1"/>
    <property type="molecule type" value="Genomic_DNA"/>
</dbReference>
<dbReference type="Proteomes" id="UP000467841">
    <property type="component" value="Unassembled WGS sequence"/>
</dbReference>
<gene>
    <name evidence="2" type="ORF">MERR_LOCUS12720</name>
</gene>
<feature type="region of interest" description="Disordered" evidence="1">
    <location>
        <begin position="108"/>
        <end position="127"/>
    </location>
</feature>
<evidence type="ECO:0000256" key="1">
    <source>
        <dbReference type="SAM" id="MobiDB-lite"/>
    </source>
</evidence>
<dbReference type="PANTHER" id="PTHR33265">
    <property type="entry name" value="AVR9/CF-9 RAPIDLY ELICITED PROTEIN-RELATED"/>
    <property type="match status" value="1"/>
</dbReference>
<evidence type="ECO:0000313" key="3">
    <source>
        <dbReference type="Proteomes" id="UP000467841"/>
    </source>
</evidence>
<dbReference type="OrthoDB" id="696337at2759"/>
<dbReference type="AlphaFoldDB" id="A0A6D2IHQ8"/>
<reference evidence="2" key="1">
    <citation type="submission" date="2020-01" db="EMBL/GenBank/DDBJ databases">
        <authorList>
            <person name="Mishra B."/>
        </authorList>
    </citation>
    <scope>NUCLEOTIDE SEQUENCE [LARGE SCALE GENOMIC DNA]</scope>
</reference>
<dbReference type="Pfam" id="PF05553">
    <property type="entry name" value="DUF761"/>
    <property type="match status" value="1"/>
</dbReference>
<proteinExistence type="predicted"/>
<keyword evidence="3" id="KW-1185">Reference proteome</keyword>
<comment type="caution">
    <text evidence="2">The sequence shown here is derived from an EMBL/GenBank/DDBJ whole genome shotgun (WGS) entry which is preliminary data.</text>
</comment>
<protein>
    <submittedName>
        <fullName evidence="2">Uncharacterized protein</fullName>
    </submittedName>
</protein>
<feature type="compositionally biased region" description="Polar residues" evidence="1">
    <location>
        <begin position="108"/>
        <end position="122"/>
    </location>
</feature>
<accession>A0A6D2IHQ8</accession>
<name>A0A6D2IHQ8_9BRAS</name>
<organism evidence="2 3">
    <name type="scientific">Microthlaspi erraticum</name>
    <dbReference type="NCBI Taxonomy" id="1685480"/>
    <lineage>
        <taxon>Eukaryota</taxon>
        <taxon>Viridiplantae</taxon>
        <taxon>Streptophyta</taxon>
        <taxon>Embryophyta</taxon>
        <taxon>Tracheophyta</taxon>
        <taxon>Spermatophyta</taxon>
        <taxon>Magnoliopsida</taxon>
        <taxon>eudicotyledons</taxon>
        <taxon>Gunneridae</taxon>
        <taxon>Pentapetalae</taxon>
        <taxon>rosids</taxon>
        <taxon>malvids</taxon>
        <taxon>Brassicales</taxon>
        <taxon>Brassicaceae</taxon>
        <taxon>Coluteocarpeae</taxon>
        <taxon>Microthlaspi</taxon>
    </lineage>
</organism>
<sequence length="202" mass="23033">MQTTHDMEVCSTVTTKKLTSLAKLILFTIQKVSDASRHKLLTTLDPQLLAKRGKILRKSLNDAVTTSHSRITCRPSDHHDVRSSFISPVPIQLEYEFSCSSTPPRRSYASTTTGCHVSNGRRSGSRKPLINKRQRHAYIRYNTLPKVRDSVWDRHVAAAVFPDVASSTGTMDSCHVDRAAEEFIQRFHRQLRLQRWMMAQEV</sequence>
<evidence type="ECO:0000313" key="2">
    <source>
        <dbReference type="EMBL" id="CAA7025485.1"/>
    </source>
</evidence>
<dbReference type="InterPro" id="IPR008480">
    <property type="entry name" value="DUF761_pln"/>
</dbReference>
<dbReference type="PANTHER" id="PTHR33265:SF28">
    <property type="entry name" value="DUF761 DOMAIN-CONTAINING PROTEIN"/>
    <property type="match status" value="1"/>
</dbReference>